<dbReference type="PATRIC" id="fig|886882.15.peg.5521"/>
<evidence type="ECO:0000313" key="1">
    <source>
        <dbReference type="EMBL" id="ADO59788.1"/>
    </source>
</evidence>
<dbReference type="HOGENOM" id="CLU_2288774_0_0_9"/>
<dbReference type="KEGG" id="ppm:PPSC2_26220"/>
<geneLocation type="plasmid" evidence="1 2">
    <name>pSC2</name>
</geneLocation>
<dbReference type="AlphaFoldDB" id="E3EK79"/>
<reference evidence="1 2" key="1">
    <citation type="journal article" date="2011" name="J. Bacteriol.">
        <title>Complete genome sequence of Paenibacillus polymyxa SC2, a strain of plant growth-promoting Rhizobacterium with broad-spectrum antimicrobial activity.</title>
        <authorList>
            <person name="Ma M."/>
            <person name="Wang C."/>
            <person name="Ding Y."/>
            <person name="Li L."/>
            <person name="Shen D."/>
            <person name="Jiang X."/>
            <person name="Guan D."/>
            <person name="Cao F."/>
            <person name="Chen H."/>
            <person name="Feng R."/>
            <person name="Wang X."/>
            <person name="Ge Y."/>
            <person name="Yao L."/>
            <person name="Bing X."/>
            <person name="Yang X."/>
            <person name="Li J."/>
            <person name="Du B."/>
        </authorList>
    </citation>
    <scope>NUCLEOTIDE SEQUENCE [LARGE SCALE GENOMIC DNA]</scope>
    <source>
        <strain evidence="1 2">SC2</strain>
        <plasmid evidence="2">pSC2</plasmid>
    </source>
</reference>
<dbReference type="EMBL" id="CP002214">
    <property type="protein sequence ID" value="ADO59788.1"/>
    <property type="molecule type" value="Genomic_DNA"/>
</dbReference>
<protein>
    <submittedName>
        <fullName evidence="1">Uncharacterized protein</fullName>
    </submittedName>
</protein>
<accession>E3EK79</accession>
<sequence length="101" mass="11743">MVNSLREQIAERDKTITLIHKELEESEAETKKWCDKFESKKNLLKTTANNRDEWKRMYEDACDSAHKFQIALEEAKEALSWGDLQSSVDQAERIINQALGD</sequence>
<dbReference type="RefSeq" id="WP_013386202.1">
    <property type="nucleotide sequence ID" value="NC_014628.2"/>
</dbReference>
<keyword evidence="1" id="KW-0614">Plasmid</keyword>
<name>E3EK79_PAEPS</name>
<dbReference type="Proteomes" id="UP000006868">
    <property type="component" value="Plasmid pSC2"/>
</dbReference>
<evidence type="ECO:0000313" key="2">
    <source>
        <dbReference type="Proteomes" id="UP000006868"/>
    </source>
</evidence>
<organism evidence="1 2">
    <name type="scientific">Paenibacillus polymyxa (strain SC2)</name>
    <name type="common">Bacillus polymyxa</name>
    <dbReference type="NCBI Taxonomy" id="886882"/>
    <lineage>
        <taxon>Bacteria</taxon>
        <taxon>Bacillati</taxon>
        <taxon>Bacillota</taxon>
        <taxon>Bacilli</taxon>
        <taxon>Bacillales</taxon>
        <taxon>Paenibacillaceae</taxon>
        <taxon>Paenibacillus</taxon>
    </lineage>
</organism>
<proteinExistence type="predicted"/>
<gene>
    <name evidence="1" type="ORF">PPSC2_26220</name>
</gene>